<evidence type="ECO:0000259" key="3">
    <source>
        <dbReference type="Pfam" id="PF26059"/>
    </source>
</evidence>
<keyword evidence="1" id="KW-0812">Transmembrane</keyword>
<feature type="transmembrane region" description="Helical" evidence="1">
    <location>
        <begin position="149"/>
        <end position="174"/>
    </location>
</feature>
<evidence type="ECO:0000313" key="5">
    <source>
        <dbReference type="Proteomes" id="UP001611415"/>
    </source>
</evidence>
<gene>
    <name evidence="4" type="ORF">ACH49W_03560</name>
</gene>
<evidence type="ECO:0000256" key="1">
    <source>
        <dbReference type="SAM" id="Phobius"/>
    </source>
</evidence>
<keyword evidence="1" id="KW-1133">Transmembrane helix</keyword>
<keyword evidence="5" id="KW-1185">Reference proteome</keyword>
<feature type="transmembrane region" description="Helical" evidence="1">
    <location>
        <begin position="181"/>
        <end position="200"/>
    </location>
</feature>
<reference evidence="4 5" key="1">
    <citation type="submission" date="2024-10" db="EMBL/GenBank/DDBJ databases">
        <title>The Natural Products Discovery Center: Release of the First 8490 Sequenced Strains for Exploring Actinobacteria Biosynthetic Diversity.</title>
        <authorList>
            <person name="Kalkreuter E."/>
            <person name="Kautsar S.A."/>
            <person name="Yang D."/>
            <person name="Bader C.D."/>
            <person name="Teijaro C.N."/>
            <person name="Fluegel L."/>
            <person name="Davis C.M."/>
            <person name="Simpson J.R."/>
            <person name="Lauterbach L."/>
            <person name="Steele A.D."/>
            <person name="Gui C."/>
            <person name="Meng S."/>
            <person name="Li G."/>
            <person name="Viehrig K."/>
            <person name="Ye F."/>
            <person name="Su P."/>
            <person name="Kiefer A.F."/>
            <person name="Nichols A."/>
            <person name="Cepeda A.J."/>
            <person name="Yan W."/>
            <person name="Fan B."/>
            <person name="Jiang Y."/>
            <person name="Adhikari A."/>
            <person name="Zheng C.-J."/>
            <person name="Schuster L."/>
            <person name="Cowan T.M."/>
            <person name="Smanski M.J."/>
            <person name="Chevrette M.G."/>
            <person name="De Carvalho L.P.S."/>
            <person name="Shen B."/>
        </authorList>
    </citation>
    <scope>NUCLEOTIDE SEQUENCE [LARGE SCALE GENOMIC DNA]</scope>
    <source>
        <strain evidence="4 5">NPDC019275</strain>
    </source>
</reference>
<accession>A0ABW7WUA8</accession>
<feature type="domain" description="DUF8020" evidence="3">
    <location>
        <begin position="37"/>
        <end position="104"/>
    </location>
</feature>
<dbReference type="Pfam" id="PF26059">
    <property type="entry name" value="DUF8020"/>
    <property type="match status" value="1"/>
</dbReference>
<dbReference type="InterPro" id="IPR058333">
    <property type="entry name" value="DUF8020"/>
</dbReference>
<keyword evidence="1" id="KW-0472">Membrane</keyword>
<organism evidence="4 5">
    <name type="scientific">Nocardia xishanensis</name>
    <dbReference type="NCBI Taxonomy" id="238964"/>
    <lineage>
        <taxon>Bacteria</taxon>
        <taxon>Bacillati</taxon>
        <taxon>Actinomycetota</taxon>
        <taxon>Actinomycetes</taxon>
        <taxon>Mycobacteriales</taxon>
        <taxon>Nocardiaceae</taxon>
        <taxon>Nocardia</taxon>
    </lineage>
</organism>
<feature type="transmembrane region" description="Helical" evidence="1">
    <location>
        <begin position="206"/>
        <end position="226"/>
    </location>
</feature>
<proteinExistence type="predicted"/>
<evidence type="ECO:0000313" key="4">
    <source>
        <dbReference type="EMBL" id="MFI2472431.1"/>
    </source>
</evidence>
<dbReference type="RefSeq" id="WP_397090956.1">
    <property type="nucleotide sequence ID" value="NZ_JBIRYO010000002.1"/>
</dbReference>
<dbReference type="EMBL" id="JBIRYO010000002">
    <property type="protein sequence ID" value="MFI2472431.1"/>
    <property type="molecule type" value="Genomic_DNA"/>
</dbReference>
<dbReference type="Proteomes" id="UP001611415">
    <property type="component" value="Unassembled WGS sequence"/>
</dbReference>
<comment type="caution">
    <text evidence="4">The sequence shown here is derived from an EMBL/GenBank/DDBJ whole genome shotgun (WGS) entry which is preliminary data.</text>
</comment>
<sequence>MKITKFAIAAAFMTSAVGIAAGTSSAAPLADDAPAAIDYTAKTTETSSIVSIEEGSLVVEDNVLKIKAADGVVVAGTPLTLRIDEFEFPVAADISGRTVTMTPQISMDKAVYKPVALPFEDKAPWKSEYDREKDAWSRMTSTISMGATIATLVGGLGGAAVGCVLGGIIGGAAVGGTIVGLLGPFLPAAAVGCVAGAVVMGPVGAIAGQIFITAPVAIGAAIQYFTTINSPFNPGK</sequence>
<feature type="signal peptide" evidence="2">
    <location>
        <begin position="1"/>
        <end position="26"/>
    </location>
</feature>
<keyword evidence="2" id="KW-0732">Signal</keyword>
<protein>
    <recommendedName>
        <fullName evidence="3">DUF8020 domain-containing protein</fullName>
    </recommendedName>
</protein>
<name>A0ABW7WUA8_9NOCA</name>
<evidence type="ECO:0000256" key="2">
    <source>
        <dbReference type="SAM" id="SignalP"/>
    </source>
</evidence>
<feature type="chain" id="PRO_5045065995" description="DUF8020 domain-containing protein" evidence="2">
    <location>
        <begin position="27"/>
        <end position="236"/>
    </location>
</feature>